<dbReference type="PRINTS" id="PR00700">
    <property type="entry name" value="PRTYPHPHTASE"/>
</dbReference>
<dbReference type="PROSITE" id="PS50056">
    <property type="entry name" value="TYR_PHOSPHATASE_2"/>
    <property type="match status" value="1"/>
</dbReference>
<accession>A0AA35SVP3</accession>
<evidence type="ECO:0000259" key="1">
    <source>
        <dbReference type="PROSITE" id="PS50055"/>
    </source>
</evidence>
<reference evidence="3" key="1">
    <citation type="submission" date="2023-03" db="EMBL/GenBank/DDBJ databases">
        <authorList>
            <person name="Steffen K."/>
            <person name="Cardenas P."/>
        </authorList>
    </citation>
    <scope>NUCLEOTIDE SEQUENCE</scope>
</reference>
<comment type="caution">
    <text evidence="3">The sequence shown here is derived from an EMBL/GenBank/DDBJ whole genome shotgun (WGS) entry which is preliminary data.</text>
</comment>
<dbReference type="EMBL" id="CASHTH010002881">
    <property type="protein sequence ID" value="CAI8036569.1"/>
    <property type="molecule type" value="Genomic_DNA"/>
</dbReference>
<proteinExistence type="predicted"/>
<dbReference type="PROSITE" id="PS50055">
    <property type="entry name" value="TYR_PHOSPHATASE_PTP"/>
    <property type="match status" value="1"/>
</dbReference>
<dbReference type="Proteomes" id="UP001174909">
    <property type="component" value="Unassembled WGS sequence"/>
</dbReference>
<organism evidence="3 4">
    <name type="scientific">Geodia barretti</name>
    <name type="common">Barrett's horny sponge</name>
    <dbReference type="NCBI Taxonomy" id="519541"/>
    <lineage>
        <taxon>Eukaryota</taxon>
        <taxon>Metazoa</taxon>
        <taxon>Porifera</taxon>
        <taxon>Demospongiae</taxon>
        <taxon>Heteroscleromorpha</taxon>
        <taxon>Tetractinellida</taxon>
        <taxon>Astrophorina</taxon>
        <taxon>Geodiidae</taxon>
        <taxon>Geodia</taxon>
    </lineage>
</organism>
<dbReference type="GO" id="GO:0004725">
    <property type="term" value="F:protein tyrosine phosphatase activity"/>
    <property type="evidence" value="ECO:0007669"/>
    <property type="project" value="InterPro"/>
</dbReference>
<feature type="domain" description="Tyrosine specific protein phosphatases" evidence="2">
    <location>
        <begin position="176"/>
        <end position="251"/>
    </location>
</feature>
<dbReference type="Pfam" id="PF00102">
    <property type="entry name" value="Y_phosphatase"/>
    <property type="match status" value="2"/>
</dbReference>
<name>A0AA35SVP3_GEOBA</name>
<dbReference type="InterPro" id="IPR003595">
    <property type="entry name" value="Tyr_Pase_cat"/>
</dbReference>
<protein>
    <submittedName>
        <fullName evidence="3">Receptor-type tyrosine-protein phosphatase alpha</fullName>
    </submittedName>
</protein>
<dbReference type="AlphaFoldDB" id="A0AA35SVP3"/>
<dbReference type="SUPFAM" id="SSF52799">
    <property type="entry name" value="(Phosphotyrosine protein) phosphatases II"/>
    <property type="match status" value="1"/>
</dbReference>
<evidence type="ECO:0000259" key="2">
    <source>
        <dbReference type="PROSITE" id="PS50056"/>
    </source>
</evidence>
<sequence>MKMVQSLEQYMFIHDAILEAVTCGDTQIDASLFSRRITEMSHRYPQTQLTEYENQFRCLLSLVRYLGTRLYNIHSRIAMTTTSPSDDWGVVLRGDKQDYIHATFVNGYKQKRAFIIAQSPMEPTARDFWKMVHDRKCGVIVMLCDLLEDGQAGSAHQVVQLHMTNWSPDGSCSHLATITSVINEMSAIQRRTGNNPIIVHCSDTVGRSGMFCAIVTTIERCKTEGVVDVFQVVKALRVHKPGAVLTVAQYELVFQAVLVYLRSFETYSNFRNLSL</sequence>
<dbReference type="PANTHER" id="PTHR19134">
    <property type="entry name" value="RECEPTOR-TYPE TYROSINE-PROTEIN PHOSPHATASE"/>
    <property type="match status" value="1"/>
</dbReference>
<dbReference type="SMART" id="SM00404">
    <property type="entry name" value="PTPc_motif"/>
    <property type="match status" value="1"/>
</dbReference>
<dbReference type="CDD" id="cd00047">
    <property type="entry name" value="PTPc"/>
    <property type="match status" value="1"/>
</dbReference>
<keyword evidence="4" id="KW-1185">Reference proteome</keyword>
<dbReference type="InterPro" id="IPR050348">
    <property type="entry name" value="Protein-Tyr_Phosphatase"/>
</dbReference>
<dbReference type="SMART" id="SM00194">
    <property type="entry name" value="PTPc"/>
    <property type="match status" value="1"/>
</dbReference>
<gene>
    <name evidence="3" type="ORF">GBAR_LOCUS20488</name>
</gene>
<dbReference type="InterPro" id="IPR000387">
    <property type="entry name" value="Tyr_Pase_dom"/>
</dbReference>
<dbReference type="InterPro" id="IPR029021">
    <property type="entry name" value="Prot-tyrosine_phosphatase-like"/>
</dbReference>
<dbReference type="InterPro" id="IPR000242">
    <property type="entry name" value="PTP_cat"/>
</dbReference>
<dbReference type="Gene3D" id="3.90.190.10">
    <property type="entry name" value="Protein tyrosine phosphatase superfamily"/>
    <property type="match status" value="2"/>
</dbReference>
<evidence type="ECO:0000313" key="3">
    <source>
        <dbReference type="EMBL" id="CAI8036569.1"/>
    </source>
</evidence>
<evidence type="ECO:0000313" key="4">
    <source>
        <dbReference type="Proteomes" id="UP001174909"/>
    </source>
</evidence>
<dbReference type="PANTHER" id="PTHR19134:SF449">
    <property type="entry name" value="TYROSINE-PROTEIN PHOSPHATASE 1"/>
    <property type="match status" value="1"/>
</dbReference>
<feature type="domain" description="Tyrosine-protein phosphatase" evidence="1">
    <location>
        <begin position="64"/>
        <end position="260"/>
    </location>
</feature>
<keyword evidence="3" id="KW-0675">Receptor</keyword>